<dbReference type="PROSITE" id="PS50020">
    <property type="entry name" value="WW_DOMAIN_2"/>
    <property type="match status" value="1"/>
</dbReference>
<feature type="region of interest" description="Disordered" evidence="1">
    <location>
        <begin position="356"/>
        <end position="430"/>
    </location>
</feature>
<dbReference type="PANTHER" id="PTHR16161">
    <property type="entry name" value="TRANSCRIPTIONAL PROTEIN SWT1"/>
    <property type="match status" value="1"/>
</dbReference>
<evidence type="ECO:0000256" key="1">
    <source>
        <dbReference type="SAM" id="MobiDB-lite"/>
    </source>
</evidence>
<gene>
    <name evidence="3" type="primary">Swt1</name>
    <name evidence="3" type="ORF">TNIN_200051</name>
</gene>
<organism evidence="3 4">
    <name type="scientific">Trichonephila inaurata madagascariensis</name>
    <dbReference type="NCBI Taxonomy" id="2747483"/>
    <lineage>
        <taxon>Eukaryota</taxon>
        <taxon>Metazoa</taxon>
        <taxon>Ecdysozoa</taxon>
        <taxon>Arthropoda</taxon>
        <taxon>Chelicerata</taxon>
        <taxon>Arachnida</taxon>
        <taxon>Araneae</taxon>
        <taxon>Araneomorphae</taxon>
        <taxon>Entelegynae</taxon>
        <taxon>Araneoidea</taxon>
        <taxon>Nephilidae</taxon>
        <taxon>Trichonephila</taxon>
        <taxon>Trichonephila inaurata</taxon>
    </lineage>
</organism>
<dbReference type="SUPFAM" id="SSF51045">
    <property type="entry name" value="WW domain"/>
    <property type="match status" value="1"/>
</dbReference>
<dbReference type="GO" id="GO:0005634">
    <property type="term" value="C:nucleus"/>
    <property type="evidence" value="ECO:0007669"/>
    <property type="project" value="TreeGrafter"/>
</dbReference>
<dbReference type="CDD" id="cd00201">
    <property type="entry name" value="WW"/>
    <property type="match status" value="1"/>
</dbReference>
<dbReference type="Pfam" id="PF00397">
    <property type="entry name" value="WW"/>
    <property type="match status" value="1"/>
</dbReference>
<dbReference type="SMART" id="SM00456">
    <property type="entry name" value="WW"/>
    <property type="match status" value="1"/>
</dbReference>
<comment type="caution">
    <text evidence="3">The sequence shown here is derived from an EMBL/GenBank/DDBJ whole genome shotgun (WGS) entry which is preliminary data.</text>
</comment>
<dbReference type="EMBL" id="BMAV01001289">
    <property type="protein sequence ID" value="GFY39239.1"/>
    <property type="molecule type" value="Genomic_DNA"/>
</dbReference>
<dbReference type="InterPro" id="IPR052626">
    <property type="entry name" value="SWT1_Regulator"/>
</dbReference>
<feature type="region of interest" description="Disordered" evidence="1">
    <location>
        <begin position="245"/>
        <end position="273"/>
    </location>
</feature>
<proteinExistence type="predicted"/>
<name>A0A8X6WRU9_9ARAC</name>
<dbReference type="AlphaFoldDB" id="A0A8X6WRU9"/>
<feature type="non-terminal residue" evidence="3">
    <location>
        <position position="1"/>
    </location>
</feature>
<feature type="domain" description="WW" evidence="2">
    <location>
        <begin position="17"/>
        <end position="52"/>
    </location>
</feature>
<evidence type="ECO:0000313" key="4">
    <source>
        <dbReference type="Proteomes" id="UP000886998"/>
    </source>
</evidence>
<dbReference type="Gene3D" id="3.40.50.1010">
    <property type="entry name" value="5'-nuclease"/>
    <property type="match status" value="1"/>
</dbReference>
<dbReference type="Proteomes" id="UP000886998">
    <property type="component" value="Unassembled WGS sequence"/>
</dbReference>
<accession>A0A8X6WRU9</accession>
<keyword evidence="4" id="KW-1185">Reference proteome</keyword>
<feature type="compositionally biased region" description="Basic and acidic residues" evidence="1">
    <location>
        <begin position="359"/>
        <end position="372"/>
    </location>
</feature>
<dbReference type="InterPro" id="IPR001202">
    <property type="entry name" value="WW_dom"/>
</dbReference>
<dbReference type="Pfam" id="PF13638">
    <property type="entry name" value="PIN_4"/>
    <property type="match status" value="1"/>
</dbReference>
<dbReference type="SMART" id="SM00670">
    <property type="entry name" value="PINc"/>
    <property type="match status" value="1"/>
</dbReference>
<dbReference type="InterPro" id="IPR029060">
    <property type="entry name" value="PIN-like_dom_sf"/>
</dbReference>
<dbReference type="CDD" id="cd18727">
    <property type="entry name" value="PIN_Swt1-like"/>
    <property type="match status" value="1"/>
</dbReference>
<dbReference type="Gene3D" id="2.20.70.10">
    <property type="match status" value="1"/>
</dbReference>
<dbReference type="PANTHER" id="PTHR16161:SF0">
    <property type="entry name" value="TRANSCRIPTIONAL PROTEIN SWT1"/>
    <property type="match status" value="1"/>
</dbReference>
<feature type="compositionally biased region" description="Low complexity" evidence="1">
    <location>
        <begin position="380"/>
        <end position="389"/>
    </location>
</feature>
<dbReference type="InterPro" id="IPR036020">
    <property type="entry name" value="WW_dom_sf"/>
</dbReference>
<evidence type="ECO:0000259" key="2">
    <source>
        <dbReference type="PROSITE" id="PS50020"/>
    </source>
</evidence>
<feature type="compositionally biased region" description="Low complexity" evidence="1">
    <location>
        <begin position="408"/>
        <end position="424"/>
    </location>
</feature>
<dbReference type="SUPFAM" id="SSF88723">
    <property type="entry name" value="PIN domain-like"/>
    <property type="match status" value="1"/>
</dbReference>
<sequence>ILWINILQIMEGSEPKGSLPEGWIVKVSKKYPDRVYYFNTLTGCSTWECPKLEYSPNNKMSKHTSILNKHSTKDTIEAHEHESPETAHKKISSTLQLQKSKIIEFLSDAKKESLKRMKGNDAISSTEDALKPNTPAVAIVTPVISENSALVQQKVTSVRSKPSTAHQQKDYSVVSVKKSKKSFVISKPMKDAFTTKLDKISFKLRRSSDSDRSVKAISKLDLSKVAILQKASSCSKVQKSLLTASQNATSVKKSPSTSASAESEDSVSSNLKQTASKKKIHISPLINNKIKFDVRGVSAKLSSSKTLSSFVKDNKFKRKILPVELSEFPKNDAIHSSKSKRHYSVSGGENLEMCTKKSKISDLTKEQKDKEPSLSFTNKESSPSSAVAESDSEFSDMEYEMTSEVEETASTSAEFNVGASTSKSSDSDSLDDVEMLDLSSEITKVANGPSWVDENLLDSYYIVLDTNTLISDLKYIDEMKDTPVDGCGPLHFVIPWVALQELDKMKSHRKKISSDVIRGAKEAIRYIFAVFKANHPRFHKQNPREADSETFNKTNDDQILDYCLTLQKSIPHEKLILLTNDRNLSNKAMACNVVVHDKYSLAVTLKPDLINVGKTRKVKAPKSDTSKSLNRVRFLGQKYGKEYKNCEMEIHTLMSKARQLLKDIVTPLFEREMDEAYGDAWHFFKVDRNTLQGILAGILKYWRTVFTFLFSTEDQVHFEFLLEKTKRPEGFLGERDECLGILAVIEDVLNVIKKKWPADGTFGLAEIKRIKRSTENNFSVLSDHKKYMDEVENEMNEAEFNCVLELFNHNWTVINHLCGAAMDFCKLPHDIVYDTTAPVPPKEAFLRVMPELSRNLYVMKELMDKMIDAVKNDTLNMSIFKELNKLLIELVPSLNIQAENLNFGHLTPKMLERFCRCPENRTRIEEGYKQLLKYLTNLSQAIHALLT</sequence>
<evidence type="ECO:0000313" key="3">
    <source>
        <dbReference type="EMBL" id="GFY39239.1"/>
    </source>
</evidence>
<dbReference type="OrthoDB" id="548295at2759"/>
<protein>
    <submittedName>
        <fullName evidence="3">Transcriptional protein SWT1</fullName>
    </submittedName>
</protein>
<feature type="compositionally biased region" description="Acidic residues" evidence="1">
    <location>
        <begin position="390"/>
        <end position="407"/>
    </location>
</feature>
<dbReference type="InterPro" id="IPR002716">
    <property type="entry name" value="PIN_dom"/>
</dbReference>
<feature type="compositionally biased region" description="Low complexity" evidence="1">
    <location>
        <begin position="254"/>
        <end position="269"/>
    </location>
</feature>
<reference evidence="3" key="1">
    <citation type="submission" date="2020-08" db="EMBL/GenBank/DDBJ databases">
        <title>Multicomponent nature underlies the extraordinary mechanical properties of spider dragline silk.</title>
        <authorList>
            <person name="Kono N."/>
            <person name="Nakamura H."/>
            <person name="Mori M."/>
            <person name="Yoshida Y."/>
            <person name="Ohtoshi R."/>
            <person name="Malay A.D."/>
            <person name="Moran D.A.P."/>
            <person name="Tomita M."/>
            <person name="Numata K."/>
            <person name="Arakawa K."/>
        </authorList>
    </citation>
    <scope>NUCLEOTIDE SEQUENCE</scope>
</reference>